<dbReference type="OrthoDB" id="9797083at2"/>
<dbReference type="GO" id="GO:0006302">
    <property type="term" value="P:double-strand break repair"/>
    <property type="evidence" value="ECO:0007669"/>
    <property type="project" value="TreeGrafter"/>
</dbReference>
<evidence type="ECO:0000256" key="5">
    <source>
        <dbReference type="ARBA" id="ARBA00023204"/>
    </source>
</evidence>
<accession>A0A1I5WJ87</accession>
<keyword evidence="10" id="KW-1185">Reference proteome</keyword>
<keyword evidence="3 7" id="KW-0227">DNA damage</keyword>
<dbReference type="Gene3D" id="1.20.1440.120">
    <property type="entry name" value="Recombination protein O, C-terminal domain"/>
    <property type="match status" value="1"/>
</dbReference>
<reference evidence="9 10" key="1">
    <citation type="submission" date="2016-10" db="EMBL/GenBank/DDBJ databases">
        <authorList>
            <person name="de Groot N.N."/>
        </authorList>
    </citation>
    <scope>NUCLEOTIDE SEQUENCE [LARGE SCALE GENOMIC DNA]</scope>
    <source>
        <strain evidence="9 10">DSM 20581</strain>
    </source>
</reference>
<evidence type="ECO:0000256" key="2">
    <source>
        <dbReference type="ARBA" id="ARBA00021310"/>
    </source>
</evidence>
<dbReference type="SUPFAM" id="SSF57863">
    <property type="entry name" value="ArfGap/RecO-like zinc finger"/>
    <property type="match status" value="1"/>
</dbReference>
<evidence type="ECO:0000313" key="9">
    <source>
        <dbReference type="EMBL" id="SFQ19823.1"/>
    </source>
</evidence>
<dbReference type="AlphaFoldDB" id="A0A1I5WJ87"/>
<dbReference type="SUPFAM" id="SSF50249">
    <property type="entry name" value="Nucleic acid-binding proteins"/>
    <property type="match status" value="1"/>
</dbReference>
<dbReference type="RefSeq" id="WP_092479975.1">
    <property type="nucleotide sequence ID" value="NZ_FOXW01000003.1"/>
</dbReference>
<dbReference type="GO" id="GO:0006310">
    <property type="term" value="P:DNA recombination"/>
    <property type="evidence" value="ECO:0007669"/>
    <property type="project" value="UniProtKB-UniRule"/>
</dbReference>
<dbReference type="HAMAP" id="MF_00201">
    <property type="entry name" value="RecO"/>
    <property type="match status" value="1"/>
</dbReference>
<dbReference type="InterPro" id="IPR003717">
    <property type="entry name" value="RecO"/>
</dbReference>
<name>A0A1I5WJ87_9LACT</name>
<dbReference type="Gene3D" id="2.40.50.140">
    <property type="entry name" value="Nucleic acid-binding proteins"/>
    <property type="match status" value="1"/>
</dbReference>
<evidence type="ECO:0000256" key="4">
    <source>
        <dbReference type="ARBA" id="ARBA00023172"/>
    </source>
</evidence>
<feature type="domain" description="DNA replication/recombination mediator RecO N-terminal" evidence="8">
    <location>
        <begin position="1"/>
        <end position="76"/>
    </location>
</feature>
<dbReference type="InterPro" id="IPR042242">
    <property type="entry name" value="RecO_C"/>
</dbReference>
<dbReference type="NCBIfam" id="TIGR00613">
    <property type="entry name" value="reco"/>
    <property type="match status" value="1"/>
</dbReference>
<evidence type="ECO:0000259" key="8">
    <source>
        <dbReference type="Pfam" id="PF11967"/>
    </source>
</evidence>
<protein>
    <recommendedName>
        <fullName evidence="2 7">DNA repair protein RecO</fullName>
    </recommendedName>
    <alternativeName>
        <fullName evidence="6 7">Recombination protein O</fullName>
    </alternativeName>
</protein>
<dbReference type="GO" id="GO:0043590">
    <property type="term" value="C:bacterial nucleoid"/>
    <property type="evidence" value="ECO:0007669"/>
    <property type="project" value="TreeGrafter"/>
</dbReference>
<keyword evidence="5 7" id="KW-0234">DNA repair</keyword>
<sequence>MSQIEEFEGIVLSVKKHREQDHLVKIFTDRFGKLMFFTRGTGKRNNKLKTAILPFTKATYIGDVRTTGLCFLNDAKDQQQYQSMQTDIFLNAYATYLLNLTDVALEDRQPNPALYHKLAASLQEIDEGSDPEIIMNIFEIQLLPYFGVAPELRGCRVCGNTEGPFDYSQTYGGLLCQKHWHMDEHRYHATQRSIYFIRLFSRVSLDQIGSISVKEETKKEIQSLVDHIYDDSVGIKLKSKGFIKKMDKWGSVLKDARNPEKNDRKD</sequence>
<organism evidence="9 10">
    <name type="scientific">Desemzia incerta</name>
    <dbReference type="NCBI Taxonomy" id="82801"/>
    <lineage>
        <taxon>Bacteria</taxon>
        <taxon>Bacillati</taxon>
        <taxon>Bacillota</taxon>
        <taxon>Bacilli</taxon>
        <taxon>Lactobacillales</taxon>
        <taxon>Carnobacteriaceae</taxon>
        <taxon>Desemzia</taxon>
    </lineage>
</organism>
<evidence type="ECO:0000313" key="10">
    <source>
        <dbReference type="Proteomes" id="UP000199136"/>
    </source>
</evidence>
<keyword evidence="4 7" id="KW-0233">DNA recombination</keyword>
<evidence type="ECO:0000256" key="1">
    <source>
        <dbReference type="ARBA" id="ARBA00007452"/>
    </source>
</evidence>
<dbReference type="Pfam" id="PF11967">
    <property type="entry name" value="RecO_N"/>
    <property type="match status" value="1"/>
</dbReference>
<dbReference type="InterPro" id="IPR012340">
    <property type="entry name" value="NA-bd_OB-fold"/>
</dbReference>
<dbReference type="Proteomes" id="UP000199136">
    <property type="component" value="Unassembled WGS sequence"/>
</dbReference>
<dbReference type="PANTHER" id="PTHR33991:SF1">
    <property type="entry name" value="DNA REPAIR PROTEIN RECO"/>
    <property type="match status" value="1"/>
</dbReference>
<evidence type="ECO:0000256" key="3">
    <source>
        <dbReference type="ARBA" id="ARBA00022763"/>
    </source>
</evidence>
<dbReference type="PANTHER" id="PTHR33991">
    <property type="entry name" value="DNA REPAIR PROTEIN RECO"/>
    <property type="match status" value="1"/>
</dbReference>
<proteinExistence type="inferred from homology"/>
<evidence type="ECO:0000256" key="6">
    <source>
        <dbReference type="ARBA" id="ARBA00033409"/>
    </source>
</evidence>
<dbReference type="Pfam" id="PF02565">
    <property type="entry name" value="RecO_C"/>
    <property type="match status" value="1"/>
</dbReference>
<evidence type="ECO:0000256" key="7">
    <source>
        <dbReference type="HAMAP-Rule" id="MF_00201"/>
    </source>
</evidence>
<gene>
    <name evidence="7" type="primary">recO</name>
    <name evidence="9" type="ORF">SAMN04488506_0917</name>
</gene>
<dbReference type="EMBL" id="FOXW01000003">
    <property type="protein sequence ID" value="SFQ19823.1"/>
    <property type="molecule type" value="Genomic_DNA"/>
</dbReference>
<dbReference type="InterPro" id="IPR037278">
    <property type="entry name" value="ARFGAP/RecO"/>
</dbReference>
<comment type="similarity">
    <text evidence="1 7">Belongs to the RecO family.</text>
</comment>
<dbReference type="InterPro" id="IPR022572">
    <property type="entry name" value="DNA_rep/recomb_RecO_N"/>
</dbReference>
<comment type="function">
    <text evidence="7">Involved in DNA repair and RecF pathway recombination.</text>
</comment>
<dbReference type="STRING" id="82801.SAMN04488506_0917"/>